<protein>
    <recommendedName>
        <fullName evidence="1">CHAT domain-containing protein</fullName>
    </recommendedName>
</protein>
<dbReference type="Pfam" id="PF12770">
    <property type="entry name" value="CHAT"/>
    <property type="match status" value="1"/>
</dbReference>
<dbReference type="InterPro" id="IPR024983">
    <property type="entry name" value="CHAT_dom"/>
</dbReference>
<evidence type="ECO:0000313" key="2">
    <source>
        <dbReference type="EMBL" id="ETV83357.1"/>
    </source>
</evidence>
<dbReference type="AlphaFoldDB" id="W4GUI9"/>
<dbReference type="EMBL" id="KI913120">
    <property type="protein sequence ID" value="ETV83357.1"/>
    <property type="molecule type" value="Genomic_DNA"/>
</dbReference>
<feature type="domain" description="CHAT" evidence="1">
    <location>
        <begin position="239"/>
        <end position="365"/>
    </location>
</feature>
<proteinExistence type="predicted"/>
<dbReference type="RefSeq" id="XP_009826787.1">
    <property type="nucleotide sequence ID" value="XM_009828485.1"/>
</dbReference>
<name>W4GUI9_APHAT</name>
<sequence>MRRAHEPEPEAMPHKRAHLDKSMESLSLVPWQPCPLMLELHPTCNLPLEDKERLRVEGLYTIDPADRANFFGLGRDDFERVLDPMWLRRFHRCICHFKTEMSPYGGATAFVIVPSAKSHVLINNSPAANRVPVTLADGDEIVLAQKSDGTQLKYVVVKRDRHPTMDATIGVLFAAPLVEFNADGVETALPELDFRSECLVLQRCLFDASRLKETIATTPYDDRMTVRVPRPIHLRVHFATKASFQSWCRGLQVLHFSGHGNDQCVYFEDGSGVAVPVTPHQVAALLPSPMTLQLVFVASCASENMAQAFVAHGVPHVVCTKSNTELEDKAAIAFTRRFYETLAQGYSVQAAFDRAKNLVAAVPNTRNPTDVAEKFQLLPPNCDHDAAVLFPPLEMDAPLNSTDMTTEWTQLSFTAMDRSSSSSGSTDSTPSLYDLFPNKLHHVRAGFGYRNVDMRHLVRAIQTHPVVTVTGPEGIGKTQLALATAWFLDLRHPQRDSVRVCLLGGVLDRVLHDTTASCSPLDQVWARHVAGVASALGTTLLPELWPSVIILDGCDVLHTHCVLREYVQDFVWGLLGRQPLLRVVLTVRTPLMWTHGGGCTMPLGPLAMTDAAKLLQKSLNRPFTAADYQALELAIPPASSMSSDAMATWVQTSRVVQATRGIPSQVLALVDRLKFHESTQTTHP</sequence>
<dbReference type="SUPFAM" id="SSF52540">
    <property type="entry name" value="P-loop containing nucleoside triphosphate hydrolases"/>
    <property type="match status" value="1"/>
</dbReference>
<reference evidence="2" key="1">
    <citation type="submission" date="2013-12" db="EMBL/GenBank/DDBJ databases">
        <title>The Genome Sequence of Aphanomyces astaci APO3.</title>
        <authorList>
            <consortium name="The Broad Institute Genomics Platform"/>
            <person name="Russ C."/>
            <person name="Tyler B."/>
            <person name="van West P."/>
            <person name="Dieguez-Uribeondo J."/>
            <person name="Young S.K."/>
            <person name="Zeng Q."/>
            <person name="Gargeya S."/>
            <person name="Fitzgerald M."/>
            <person name="Abouelleil A."/>
            <person name="Alvarado L."/>
            <person name="Chapman S.B."/>
            <person name="Gainer-Dewar J."/>
            <person name="Goldberg J."/>
            <person name="Griggs A."/>
            <person name="Gujja S."/>
            <person name="Hansen M."/>
            <person name="Howarth C."/>
            <person name="Imamovic A."/>
            <person name="Ireland A."/>
            <person name="Larimer J."/>
            <person name="McCowan C."/>
            <person name="Murphy C."/>
            <person name="Pearson M."/>
            <person name="Poon T.W."/>
            <person name="Priest M."/>
            <person name="Roberts A."/>
            <person name="Saif S."/>
            <person name="Shea T."/>
            <person name="Sykes S."/>
            <person name="Wortman J."/>
            <person name="Nusbaum C."/>
            <person name="Birren B."/>
        </authorList>
    </citation>
    <scope>NUCLEOTIDE SEQUENCE [LARGE SCALE GENOMIC DNA]</scope>
    <source>
        <strain evidence="2">APO3</strain>
    </source>
</reference>
<gene>
    <name evidence="2" type="ORF">H257_04106</name>
</gene>
<dbReference type="VEuPathDB" id="FungiDB:H257_04106"/>
<dbReference type="InterPro" id="IPR027417">
    <property type="entry name" value="P-loop_NTPase"/>
</dbReference>
<accession>W4GUI9</accession>
<evidence type="ECO:0000259" key="1">
    <source>
        <dbReference type="Pfam" id="PF12770"/>
    </source>
</evidence>
<dbReference type="OrthoDB" id="69360at2759"/>
<organism evidence="2">
    <name type="scientific">Aphanomyces astaci</name>
    <name type="common">Crayfish plague agent</name>
    <dbReference type="NCBI Taxonomy" id="112090"/>
    <lineage>
        <taxon>Eukaryota</taxon>
        <taxon>Sar</taxon>
        <taxon>Stramenopiles</taxon>
        <taxon>Oomycota</taxon>
        <taxon>Saprolegniomycetes</taxon>
        <taxon>Saprolegniales</taxon>
        <taxon>Verrucalvaceae</taxon>
        <taxon>Aphanomyces</taxon>
    </lineage>
</organism>
<dbReference type="STRING" id="112090.W4GUI9"/>
<dbReference type="GeneID" id="20806102"/>